<dbReference type="Pfam" id="PF02367">
    <property type="entry name" value="TsaE"/>
    <property type="match status" value="1"/>
</dbReference>
<dbReference type="GO" id="GO:0005524">
    <property type="term" value="F:ATP binding"/>
    <property type="evidence" value="ECO:0007669"/>
    <property type="project" value="UniProtKB-KW"/>
</dbReference>
<dbReference type="Gene3D" id="3.40.50.300">
    <property type="entry name" value="P-loop containing nucleotide triphosphate hydrolases"/>
    <property type="match status" value="1"/>
</dbReference>
<accession>A0A0F9I5S3</accession>
<evidence type="ECO:0000256" key="8">
    <source>
        <dbReference type="ARBA" id="ARBA00022840"/>
    </source>
</evidence>
<evidence type="ECO:0000256" key="9">
    <source>
        <dbReference type="ARBA" id="ARBA00022842"/>
    </source>
</evidence>
<evidence type="ECO:0000256" key="6">
    <source>
        <dbReference type="ARBA" id="ARBA00022723"/>
    </source>
</evidence>
<dbReference type="GO" id="GO:0005737">
    <property type="term" value="C:cytoplasm"/>
    <property type="evidence" value="ECO:0007669"/>
    <property type="project" value="UniProtKB-SubCell"/>
</dbReference>
<organism evidence="11">
    <name type="scientific">marine sediment metagenome</name>
    <dbReference type="NCBI Taxonomy" id="412755"/>
    <lineage>
        <taxon>unclassified sequences</taxon>
        <taxon>metagenomes</taxon>
        <taxon>ecological metagenomes</taxon>
    </lineage>
</organism>
<dbReference type="PANTHER" id="PTHR33540">
    <property type="entry name" value="TRNA THREONYLCARBAMOYLADENOSINE BIOSYNTHESIS PROTEIN TSAE"/>
    <property type="match status" value="1"/>
</dbReference>
<dbReference type="EMBL" id="LAZR01013238">
    <property type="protein sequence ID" value="KKM22887.1"/>
    <property type="molecule type" value="Genomic_DNA"/>
</dbReference>
<evidence type="ECO:0000256" key="5">
    <source>
        <dbReference type="ARBA" id="ARBA00022694"/>
    </source>
</evidence>
<evidence type="ECO:0000256" key="4">
    <source>
        <dbReference type="ARBA" id="ARBA00022490"/>
    </source>
</evidence>
<dbReference type="InterPro" id="IPR027417">
    <property type="entry name" value="P-loop_NTPase"/>
</dbReference>
<dbReference type="AlphaFoldDB" id="A0A0F9I5S3"/>
<dbReference type="InterPro" id="IPR003442">
    <property type="entry name" value="T6A_TsaE"/>
</dbReference>
<dbReference type="PANTHER" id="PTHR33540:SF2">
    <property type="entry name" value="TRNA THREONYLCARBAMOYLADENOSINE BIOSYNTHESIS PROTEIN TSAE"/>
    <property type="match status" value="1"/>
</dbReference>
<evidence type="ECO:0000256" key="7">
    <source>
        <dbReference type="ARBA" id="ARBA00022741"/>
    </source>
</evidence>
<evidence type="ECO:0000256" key="10">
    <source>
        <dbReference type="ARBA" id="ARBA00032441"/>
    </source>
</evidence>
<dbReference type="GO" id="GO:0046872">
    <property type="term" value="F:metal ion binding"/>
    <property type="evidence" value="ECO:0007669"/>
    <property type="project" value="UniProtKB-KW"/>
</dbReference>
<dbReference type="GO" id="GO:0002949">
    <property type="term" value="P:tRNA threonylcarbamoyladenosine modification"/>
    <property type="evidence" value="ECO:0007669"/>
    <property type="project" value="InterPro"/>
</dbReference>
<comment type="similarity">
    <text evidence="2">Belongs to the TsaE family.</text>
</comment>
<dbReference type="NCBIfam" id="TIGR00150">
    <property type="entry name" value="T6A_YjeE"/>
    <property type="match status" value="1"/>
</dbReference>
<evidence type="ECO:0000256" key="3">
    <source>
        <dbReference type="ARBA" id="ARBA00019010"/>
    </source>
</evidence>
<sequence>MEYISKSFMDTINYGSDLGKTLKGGEVVLLTGGLGCGKTVFTKGIAGSLDIGENVTSPSFSIMNIYKGSLDLYHFDFYRIENISEMDDLLEDYLYSEEGVTVIEWGEKMAEKLNRFIIISFRIHEECRSISIERKEF</sequence>
<evidence type="ECO:0000256" key="1">
    <source>
        <dbReference type="ARBA" id="ARBA00004496"/>
    </source>
</evidence>
<comment type="caution">
    <text evidence="11">The sequence shown here is derived from an EMBL/GenBank/DDBJ whole genome shotgun (WGS) entry which is preliminary data.</text>
</comment>
<reference evidence="11" key="1">
    <citation type="journal article" date="2015" name="Nature">
        <title>Complex archaea that bridge the gap between prokaryotes and eukaryotes.</title>
        <authorList>
            <person name="Spang A."/>
            <person name="Saw J.H."/>
            <person name="Jorgensen S.L."/>
            <person name="Zaremba-Niedzwiedzka K."/>
            <person name="Martijn J."/>
            <person name="Lind A.E."/>
            <person name="van Eijk R."/>
            <person name="Schleper C."/>
            <person name="Guy L."/>
            <person name="Ettema T.J."/>
        </authorList>
    </citation>
    <scope>NUCLEOTIDE SEQUENCE</scope>
</reference>
<dbReference type="SUPFAM" id="SSF52540">
    <property type="entry name" value="P-loop containing nucleoside triphosphate hydrolases"/>
    <property type="match status" value="1"/>
</dbReference>
<keyword evidence="7" id="KW-0547">Nucleotide-binding</keyword>
<name>A0A0F9I5S3_9ZZZZ</name>
<comment type="subcellular location">
    <subcellularLocation>
        <location evidence="1">Cytoplasm</location>
    </subcellularLocation>
</comment>
<evidence type="ECO:0000313" key="11">
    <source>
        <dbReference type="EMBL" id="KKM22887.1"/>
    </source>
</evidence>
<keyword evidence="4" id="KW-0963">Cytoplasm</keyword>
<keyword evidence="6" id="KW-0479">Metal-binding</keyword>
<keyword evidence="8" id="KW-0067">ATP-binding</keyword>
<protein>
    <recommendedName>
        <fullName evidence="3">tRNA threonylcarbamoyladenosine biosynthesis protein TsaE</fullName>
    </recommendedName>
    <alternativeName>
        <fullName evidence="10">t(6)A37 threonylcarbamoyladenosine biosynthesis protein TsaE</fullName>
    </alternativeName>
</protein>
<gene>
    <name evidence="11" type="ORF">LCGC14_1620740</name>
</gene>
<keyword evidence="5" id="KW-0819">tRNA processing</keyword>
<keyword evidence="9" id="KW-0460">Magnesium</keyword>
<proteinExistence type="inferred from homology"/>
<evidence type="ECO:0000256" key="2">
    <source>
        <dbReference type="ARBA" id="ARBA00007599"/>
    </source>
</evidence>